<keyword evidence="2" id="KW-1185">Reference proteome</keyword>
<evidence type="ECO:0000313" key="2">
    <source>
        <dbReference type="Proteomes" id="UP001243846"/>
    </source>
</evidence>
<protein>
    <submittedName>
        <fullName evidence="1">Uncharacterized protein</fullName>
    </submittedName>
</protein>
<name>A0ABT8D660_9RHOB</name>
<gene>
    <name evidence="1" type="ORF">QWZ10_11470</name>
</gene>
<dbReference type="EMBL" id="JAUFRC010000001">
    <property type="protein sequence ID" value="MDN3712250.1"/>
    <property type="molecule type" value="Genomic_DNA"/>
</dbReference>
<comment type="caution">
    <text evidence="1">The sequence shown here is derived from an EMBL/GenBank/DDBJ whole genome shotgun (WGS) entry which is preliminary data.</text>
</comment>
<accession>A0ABT8D660</accession>
<sequence>MRRLWRARASPAHDERGRGCRGRRNGGLVFLEGLVMEGAGWDWATRRAGSSRLRVAVSGLAARPPVSTSVAMRRSVLWLAIAR</sequence>
<organism evidence="1 2">
    <name type="scientific">Paracoccus cavernae</name>
    <dbReference type="NCBI Taxonomy" id="1571207"/>
    <lineage>
        <taxon>Bacteria</taxon>
        <taxon>Pseudomonadati</taxon>
        <taxon>Pseudomonadota</taxon>
        <taxon>Alphaproteobacteria</taxon>
        <taxon>Rhodobacterales</taxon>
        <taxon>Paracoccaceae</taxon>
        <taxon>Paracoccus</taxon>
    </lineage>
</organism>
<evidence type="ECO:0000313" key="1">
    <source>
        <dbReference type="EMBL" id="MDN3712250.1"/>
    </source>
</evidence>
<reference evidence="2" key="1">
    <citation type="journal article" date="2019" name="Int. J. Syst. Evol. Microbiol.">
        <title>The Global Catalogue of Microorganisms (GCM) 10K type strain sequencing project: providing services to taxonomists for standard genome sequencing and annotation.</title>
        <authorList>
            <consortium name="The Broad Institute Genomics Platform"/>
            <consortium name="The Broad Institute Genome Sequencing Center for Infectious Disease"/>
            <person name="Wu L."/>
            <person name="Ma J."/>
        </authorList>
    </citation>
    <scope>NUCLEOTIDE SEQUENCE [LARGE SCALE GENOMIC DNA]</scope>
    <source>
        <strain evidence="2">CECT 8482</strain>
    </source>
</reference>
<proteinExistence type="predicted"/>
<dbReference type="Proteomes" id="UP001243846">
    <property type="component" value="Unassembled WGS sequence"/>
</dbReference>